<feature type="compositionally biased region" description="Basic and acidic residues" evidence="2">
    <location>
        <begin position="736"/>
        <end position="754"/>
    </location>
</feature>
<feature type="region of interest" description="Disordered" evidence="2">
    <location>
        <begin position="337"/>
        <end position="413"/>
    </location>
</feature>
<dbReference type="InterPro" id="IPR000571">
    <property type="entry name" value="Znf_CCCH"/>
</dbReference>
<evidence type="ECO:0000256" key="2">
    <source>
        <dbReference type="SAM" id="MobiDB-lite"/>
    </source>
</evidence>
<feature type="zinc finger region" description="C3H1-type" evidence="1">
    <location>
        <begin position="1050"/>
        <end position="1078"/>
    </location>
</feature>
<dbReference type="GO" id="GO:0008270">
    <property type="term" value="F:zinc ion binding"/>
    <property type="evidence" value="ECO:0007669"/>
    <property type="project" value="UniProtKB-KW"/>
</dbReference>
<feature type="compositionally biased region" description="Basic and acidic residues" evidence="2">
    <location>
        <begin position="400"/>
        <end position="413"/>
    </location>
</feature>
<comment type="caution">
    <text evidence="4">The sequence shown here is derived from an EMBL/GenBank/DDBJ whole genome shotgun (WGS) entry which is preliminary data.</text>
</comment>
<name>A0A8H4UUV6_9HYPO</name>
<feature type="region of interest" description="Disordered" evidence="2">
    <location>
        <begin position="98"/>
        <end position="130"/>
    </location>
</feature>
<keyword evidence="1" id="KW-0479">Metal-binding</keyword>
<accession>A0A8H4UUV6</accession>
<reference evidence="4" key="2">
    <citation type="submission" date="2020-05" db="EMBL/GenBank/DDBJ databases">
        <authorList>
            <person name="Kim H.-S."/>
            <person name="Proctor R.H."/>
            <person name="Brown D.W."/>
        </authorList>
    </citation>
    <scope>NUCLEOTIDE SEQUENCE</scope>
    <source>
        <strain evidence="4">NRRL 22465</strain>
    </source>
</reference>
<feature type="compositionally biased region" description="Basic and acidic residues" evidence="2">
    <location>
        <begin position="241"/>
        <end position="252"/>
    </location>
</feature>
<feature type="compositionally biased region" description="Basic and acidic residues" evidence="2">
    <location>
        <begin position="605"/>
        <end position="623"/>
    </location>
</feature>
<feature type="compositionally biased region" description="Basic and acidic residues" evidence="2">
    <location>
        <begin position="337"/>
        <end position="367"/>
    </location>
</feature>
<dbReference type="EMBL" id="JABEYC010000020">
    <property type="protein sequence ID" value="KAF4984413.1"/>
    <property type="molecule type" value="Genomic_DNA"/>
</dbReference>
<organism evidence="4 5">
    <name type="scientific">Fusarium zealandicum</name>
    <dbReference type="NCBI Taxonomy" id="1053134"/>
    <lineage>
        <taxon>Eukaryota</taxon>
        <taxon>Fungi</taxon>
        <taxon>Dikarya</taxon>
        <taxon>Ascomycota</taxon>
        <taxon>Pezizomycotina</taxon>
        <taxon>Sordariomycetes</taxon>
        <taxon>Hypocreomycetidae</taxon>
        <taxon>Hypocreales</taxon>
        <taxon>Nectriaceae</taxon>
        <taxon>Fusarium</taxon>
        <taxon>Fusarium staphyleae species complex</taxon>
    </lineage>
</organism>
<proteinExistence type="predicted"/>
<feature type="compositionally biased region" description="Polar residues" evidence="2">
    <location>
        <begin position="253"/>
        <end position="263"/>
    </location>
</feature>
<gene>
    <name evidence="4" type="ORF">FZEAL_375</name>
</gene>
<evidence type="ECO:0000313" key="4">
    <source>
        <dbReference type="EMBL" id="KAF4984413.1"/>
    </source>
</evidence>
<feature type="compositionally biased region" description="Low complexity" evidence="2">
    <location>
        <begin position="650"/>
        <end position="661"/>
    </location>
</feature>
<feature type="compositionally biased region" description="Basic and acidic residues" evidence="2">
    <location>
        <begin position="717"/>
        <end position="727"/>
    </location>
</feature>
<keyword evidence="1" id="KW-0862">Zinc</keyword>
<feature type="compositionally biased region" description="Low complexity" evidence="2">
    <location>
        <begin position="698"/>
        <end position="712"/>
    </location>
</feature>
<feature type="compositionally biased region" description="Polar residues" evidence="2">
    <location>
        <begin position="199"/>
        <end position="227"/>
    </location>
</feature>
<feature type="compositionally biased region" description="Polar residues" evidence="2">
    <location>
        <begin position="430"/>
        <end position="455"/>
    </location>
</feature>
<feature type="domain" description="C3H1-type" evidence="3">
    <location>
        <begin position="1050"/>
        <end position="1078"/>
    </location>
</feature>
<sequence>MSQYGFGHGPPYSYPTSQSYVYPASQAYTAPAFPPTETLTTQAAAYRNGTTDAYGYNHTAIPGLGMGFSHNTAGWQQNSPHGPPAVHLERNDQCSMKQTAEPAGNTERPHGKQPAAGTEDEAMEEGELSEGELEDIYEPGEVGAGNCDARGPHTSRLIAMTGYHHDNAEPRAASSITVNNVAANKQPWDTEHSGRDRSGSYSPYLSPREIQSNGLENGTSHAQTPRSEVNRPAAETAGSRHVSEPNDVHTEQTRTSQADTFVSDSKRRAHEAILRLWPLNVRYQNYVEEGIDKMLLNELFTELGLESVAAVTAAEETPVMTPSQAPEILNRIRDSHNHATESGDDIEKPESTDKTKDKSEERKDRIARLLAAKGSKPAPMTADDEASKATPVPQIPSMHTKPEKTKAQSEKSRLIQQKMEALMKAREANAKTTLPGQDPSMSRAPSATPASNNIPEVTPAVTMEVDGQTASVPENADEDSAPPIPGLFLSPAVSSPVANQRKRPVAADLNEYSAAAVQKRPFGQTRESRPFLIDVSDDEDDAEMEIDSPELRPSSIQRPVTPGSRTTSFRDHPALPESASRRAIASPKTTGTPTNSANGMYDLESMNKKIEDMKRRIAEAEARKKAKQPSNGAPFVPQSQAQSKEGSVDTPTASTPAMPAALETRVEVEDSRSSTPLSPHPAPHALEKLPKVRGQNKAARPSLRARAASDRLPILEAQRRERSEHLRQLQSQVARIEQEIKDSLVEEERLREDALQPDSEPTSRQGESELDADEGKLPNIIHQPGGPTGLEFVPELPPFRELISRSAESPPDHPALGDSAGGSPAKSIAAPLSDAVDQDASMDESSSSESVEAASSSEFREDGVGQEIAQEIADDHSRGPINHGPPFLDNATHPNALENATEPRADAVMDDGATSSNVEDTPEQTSDDYEPTEAGIKLPDRQSPIRPQTLPSQTYLAGNEVLETSDADMQGVSAALPVARPISMVDGEMGSNADREVEETGETPAMNGTGTSFPNYESPLQYFRAYRFHPQYKDVVSGGLRSLTYSNKIDVKREVCPGQLTEGSCPRGSECPFQHFENMQAPGTCHCGSPLEETTSEGALASGGMLTCREATDDQILLQLGAYGNYEEEQQQQYVTGLRQLLTEFRNRKVKDFQAISEGIIEYRAKFHGDKTKILPLGGVSI</sequence>
<feature type="compositionally biased region" description="Low complexity" evidence="2">
    <location>
        <begin position="843"/>
        <end position="857"/>
    </location>
</feature>
<feature type="region of interest" description="Disordered" evidence="2">
    <location>
        <begin position="185"/>
        <end position="264"/>
    </location>
</feature>
<protein>
    <recommendedName>
        <fullName evidence="3">C3H1-type domain-containing protein</fullName>
    </recommendedName>
</protein>
<feature type="compositionally biased region" description="Polar residues" evidence="2">
    <location>
        <begin position="587"/>
        <end position="598"/>
    </location>
</feature>
<feature type="compositionally biased region" description="Polar residues" evidence="2">
    <location>
        <begin position="554"/>
        <end position="567"/>
    </location>
</feature>
<keyword evidence="1" id="KW-0863">Zinc-finger</keyword>
<evidence type="ECO:0000256" key="1">
    <source>
        <dbReference type="PROSITE-ProRule" id="PRU00723"/>
    </source>
</evidence>
<feature type="compositionally biased region" description="Acidic residues" evidence="2">
    <location>
        <begin position="118"/>
        <end position="130"/>
    </location>
</feature>
<evidence type="ECO:0000259" key="3">
    <source>
        <dbReference type="PROSITE" id="PS50103"/>
    </source>
</evidence>
<dbReference type="AlphaFoldDB" id="A0A8H4UUV6"/>
<dbReference type="PROSITE" id="PS50103">
    <property type="entry name" value="ZF_C3H1"/>
    <property type="match status" value="1"/>
</dbReference>
<feature type="compositionally biased region" description="Acidic residues" evidence="2">
    <location>
        <begin position="920"/>
        <end position="931"/>
    </location>
</feature>
<feature type="compositionally biased region" description="Acidic residues" evidence="2">
    <location>
        <begin position="535"/>
        <end position="548"/>
    </location>
</feature>
<dbReference type="Proteomes" id="UP000635477">
    <property type="component" value="Unassembled WGS sequence"/>
</dbReference>
<keyword evidence="5" id="KW-1185">Reference proteome</keyword>
<feature type="region of interest" description="Disordered" evidence="2">
    <location>
        <begin position="520"/>
        <end position="948"/>
    </location>
</feature>
<reference evidence="4" key="1">
    <citation type="journal article" date="2020" name="BMC Genomics">
        <title>Correction to: Identification and distribution of gene clusters required for synthesis of sphingolipid metabolism inhibitors in diverse species of the filamentous fungus Fusarium.</title>
        <authorList>
            <person name="Kim H.S."/>
            <person name="Lohmar J.M."/>
            <person name="Busman M."/>
            <person name="Brown D.W."/>
            <person name="Naumann T.A."/>
            <person name="Divon H.H."/>
            <person name="Lysoe E."/>
            <person name="Uhlig S."/>
            <person name="Proctor R.H."/>
        </authorList>
    </citation>
    <scope>NUCLEOTIDE SEQUENCE</scope>
    <source>
        <strain evidence="4">NRRL 22465</strain>
    </source>
</reference>
<evidence type="ECO:0000313" key="5">
    <source>
        <dbReference type="Proteomes" id="UP000635477"/>
    </source>
</evidence>
<dbReference type="OrthoDB" id="1922977at2759"/>
<feature type="region of interest" description="Disordered" evidence="2">
    <location>
        <begin position="429"/>
        <end position="504"/>
    </location>
</feature>
<feature type="compositionally biased region" description="Basic and acidic residues" evidence="2">
    <location>
        <begin position="188"/>
        <end position="198"/>
    </location>
</feature>